<reference evidence="2 3" key="1">
    <citation type="submission" date="2017-07" db="EMBL/GenBank/DDBJ databases">
        <authorList>
            <person name="Sun Z.S."/>
            <person name="Albrecht U."/>
            <person name="Echele G."/>
            <person name="Lee C.C."/>
        </authorList>
    </citation>
    <scope>NUCLEOTIDE SEQUENCE [LARGE SCALE GENOMIC DNA]</scope>
    <source>
        <strain evidence="2 3">DSM 14827</strain>
    </source>
</reference>
<dbReference type="InterPro" id="IPR017896">
    <property type="entry name" value="4Fe4S_Fe-S-bd"/>
</dbReference>
<gene>
    <name evidence="2" type="ORF">SAMN05444959_11095</name>
</gene>
<evidence type="ECO:0000313" key="3">
    <source>
        <dbReference type="Proteomes" id="UP000198307"/>
    </source>
</evidence>
<evidence type="ECO:0000259" key="1">
    <source>
        <dbReference type="PROSITE" id="PS51379"/>
    </source>
</evidence>
<feature type="domain" description="4Fe-4S ferredoxin-type" evidence="1">
    <location>
        <begin position="127"/>
        <end position="157"/>
    </location>
</feature>
<dbReference type="PROSITE" id="PS51379">
    <property type="entry name" value="4FE4S_FER_2"/>
    <property type="match status" value="1"/>
</dbReference>
<name>A0A239PYA8_9RHOB</name>
<dbReference type="RefSeq" id="WP_245847239.1">
    <property type="nucleotide sequence ID" value="NZ_CP067129.1"/>
</dbReference>
<evidence type="ECO:0000313" key="2">
    <source>
        <dbReference type="EMBL" id="SNT75301.1"/>
    </source>
</evidence>
<dbReference type="Proteomes" id="UP000198307">
    <property type="component" value="Unassembled WGS sequence"/>
</dbReference>
<dbReference type="EMBL" id="FZQB01000010">
    <property type="protein sequence ID" value="SNT75301.1"/>
    <property type="molecule type" value="Genomic_DNA"/>
</dbReference>
<organism evidence="2 3">
    <name type="scientific">Paracoccus seriniphilus</name>
    <dbReference type="NCBI Taxonomy" id="184748"/>
    <lineage>
        <taxon>Bacteria</taxon>
        <taxon>Pseudomonadati</taxon>
        <taxon>Pseudomonadota</taxon>
        <taxon>Alphaproteobacteria</taxon>
        <taxon>Rhodobacterales</taxon>
        <taxon>Paracoccaceae</taxon>
        <taxon>Paracoccus</taxon>
    </lineage>
</organism>
<proteinExistence type="predicted"/>
<dbReference type="AlphaFoldDB" id="A0A239PYA8"/>
<keyword evidence="3" id="KW-1185">Reference proteome</keyword>
<sequence length="206" mass="22543">MNSDSPPALTPPRGLRIAGQAPLATGSVLLLSPDEPDFWHVFRASDEFRDGRPDPMDRWSRRVIDAWAISLAAKTAYPSDGPPYPPFMKWARASGSCWTSRVGMLVHRDMGLFISFRGAVILDSPCPAPVPQASPCDTCPAPCLQACPAKAFRAGYDPDACHRFLDQKAGADCMNSGCRVRRACPTGNGCGRLLEQSAWHMRQFHK</sequence>
<accession>A0A239PYA8</accession>
<protein>
    <recommendedName>
        <fullName evidence="1">4Fe-4S ferredoxin-type domain-containing protein</fullName>
    </recommendedName>
</protein>